<protein>
    <recommendedName>
        <fullName evidence="3">RRM domain-containing protein</fullName>
    </recommendedName>
</protein>
<sequence>MTSSPPETAEFIRHQSLSPASPRPQNVPSPANIPILVEQMDPNFNEPSSYSNDTTTPAQYPPQSQTPNAPTSAPYYADQSTASNAHSLEAQGAGVGVSGGDAQAAAYYGMGSLNSQAHDTSTYQNYTAQHQAHAASGQDAHTAHPYPHDNAYAQQASAQSAQGAYYQTPAQASTNVDVQALLDSLTPATNHGPSGQYAVPQMSPQSAQAQANASSLPTSTNLPPRPPAQDTPATHPNYNPSDDIRSYHPHSQQPGPTQARNGAQVQPLNMQRQEYLAAPPSAVTNPTTPGQVQRQPAQRSETPDDEDIRWPPEVNRKYEEFLDQERKFVTEGQWDQFPMGSRLFIGNLPTEKVTKRDIFHRFYRHGRLAQISIKQAYGFVQFLDSESCRRALDAEQGQAVRGRKMHLEISKPQRNTKKAEPQAAPPRRRSRSPDYSRGGTGQTPRDGRYGGNVNSMSPRDRDRRFRDRDDYRPMRSPSPRGAPRGIRSRDRSRDRFDPRYRSRSRTPPRRHRSPSPRRDYTEDGLDLRRRLPHEVPDIQILVLNEGLPRDFIRYVEDTFRSQNLRSNVLILSGRFPEPAVVRRQILEGVLAIVRLDTTGLTKGKISVQIFDRRGGANNVQFNEYADLDPTTAGLLVNNAKQSQSQPVQPPAPSFGFNSGLPFTQAAPTFPPASTSQPNISNLIASLDGASLSQLLGAMSGNNVAQNSQPAPNPGFNADLARLLAQVPSPTQTPGLGGHAQPQLAHLGTQFPALASLFANQAPQSAPPVQTPAQPSGTDMSEIMAQLAQYQR</sequence>
<dbReference type="GO" id="GO:0003723">
    <property type="term" value="F:RNA binding"/>
    <property type="evidence" value="ECO:0007669"/>
    <property type="project" value="UniProtKB-UniRule"/>
</dbReference>
<evidence type="ECO:0000259" key="3">
    <source>
        <dbReference type="PROSITE" id="PS50102"/>
    </source>
</evidence>
<feature type="compositionally biased region" description="Polar residues" evidence="2">
    <location>
        <begin position="249"/>
        <end position="264"/>
    </location>
</feature>
<evidence type="ECO:0000313" key="4">
    <source>
        <dbReference type="EMBL" id="KAF2851243.1"/>
    </source>
</evidence>
<dbReference type="OrthoDB" id="10044938at2759"/>
<feature type="compositionally biased region" description="Low complexity" evidence="2">
    <location>
        <begin position="151"/>
        <end position="160"/>
    </location>
</feature>
<feature type="compositionally biased region" description="Polar residues" evidence="2">
    <location>
        <begin position="231"/>
        <end position="240"/>
    </location>
</feature>
<dbReference type="SUPFAM" id="SSF54928">
    <property type="entry name" value="RNA-binding domain, RBD"/>
    <property type="match status" value="1"/>
</dbReference>
<gene>
    <name evidence="4" type="ORF">T440DRAFT_517703</name>
</gene>
<feature type="compositionally biased region" description="Polar residues" evidence="2">
    <location>
        <begin position="282"/>
        <end position="300"/>
    </location>
</feature>
<dbReference type="InterPro" id="IPR012677">
    <property type="entry name" value="Nucleotide-bd_a/b_plait_sf"/>
</dbReference>
<feature type="compositionally biased region" description="Basic and acidic residues" evidence="2">
    <location>
        <begin position="487"/>
        <end position="500"/>
    </location>
</feature>
<dbReference type="CDD" id="cd12342">
    <property type="entry name" value="RRM_Nab3p"/>
    <property type="match status" value="1"/>
</dbReference>
<accession>A0A6A7B7E1</accession>
<feature type="region of interest" description="Disordered" evidence="2">
    <location>
        <begin position="396"/>
        <end position="523"/>
    </location>
</feature>
<feature type="compositionally biased region" description="Polar residues" evidence="2">
    <location>
        <begin position="114"/>
        <end position="130"/>
    </location>
</feature>
<dbReference type="AlphaFoldDB" id="A0A6A7B7E1"/>
<organism evidence="4 5">
    <name type="scientific">Plenodomus tracheiphilus IPT5</name>
    <dbReference type="NCBI Taxonomy" id="1408161"/>
    <lineage>
        <taxon>Eukaryota</taxon>
        <taxon>Fungi</taxon>
        <taxon>Dikarya</taxon>
        <taxon>Ascomycota</taxon>
        <taxon>Pezizomycotina</taxon>
        <taxon>Dothideomycetes</taxon>
        <taxon>Pleosporomycetidae</taxon>
        <taxon>Pleosporales</taxon>
        <taxon>Pleosporineae</taxon>
        <taxon>Leptosphaeriaceae</taxon>
        <taxon>Plenodomus</taxon>
    </lineage>
</organism>
<dbReference type="InterPro" id="IPR035979">
    <property type="entry name" value="RBD_domain_sf"/>
</dbReference>
<feature type="region of interest" description="Disordered" evidence="2">
    <location>
        <begin position="280"/>
        <end position="309"/>
    </location>
</feature>
<keyword evidence="1" id="KW-0694">RNA-binding</keyword>
<keyword evidence="5" id="KW-1185">Reference proteome</keyword>
<evidence type="ECO:0000313" key="5">
    <source>
        <dbReference type="Proteomes" id="UP000799423"/>
    </source>
</evidence>
<dbReference type="Pfam" id="PF00076">
    <property type="entry name" value="RRM_1"/>
    <property type="match status" value="1"/>
</dbReference>
<reference evidence="4" key="1">
    <citation type="submission" date="2020-01" db="EMBL/GenBank/DDBJ databases">
        <authorList>
            <consortium name="DOE Joint Genome Institute"/>
            <person name="Haridas S."/>
            <person name="Albert R."/>
            <person name="Binder M."/>
            <person name="Bloem J."/>
            <person name="Labutti K."/>
            <person name="Salamov A."/>
            <person name="Andreopoulos B."/>
            <person name="Baker S.E."/>
            <person name="Barry K."/>
            <person name="Bills G."/>
            <person name="Bluhm B.H."/>
            <person name="Cannon C."/>
            <person name="Castanera R."/>
            <person name="Culley D.E."/>
            <person name="Daum C."/>
            <person name="Ezra D."/>
            <person name="Gonzalez J.B."/>
            <person name="Henrissat B."/>
            <person name="Kuo A."/>
            <person name="Liang C."/>
            <person name="Lipzen A."/>
            <person name="Lutzoni F."/>
            <person name="Magnuson J."/>
            <person name="Mondo S."/>
            <person name="Nolan M."/>
            <person name="Ohm R."/>
            <person name="Pangilinan J."/>
            <person name="Park H.-J."/>
            <person name="Ramirez L."/>
            <person name="Alfaro M."/>
            <person name="Sun H."/>
            <person name="Tritt A."/>
            <person name="Yoshinaga Y."/>
            <person name="Zwiers L.-H."/>
            <person name="Turgeon B.G."/>
            <person name="Goodwin S.B."/>
            <person name="Spatafora J.W."/>
            <person name="Crous P.W."/>
            <person name="Grigoriev I.V."/>
        </authorList>
    </citation>
    <scope>NUCLEOTIDE SEQUENCE</scope>
    <source>
        <strain evidence="4">IPT5</strain>
    </source>
</reference>
<evidence type="ECO:0000256" key="1">
    <source>
        <dbReference type="PROSITE-ProRule" id="PRU00176"/>
    </source>
</evidence>
<dbReference type="EMBL" id="MU006303">
    <property type="protein sequence ID" value="KAF2851243.1"/>
    <property type="molecule type" value="Genomic_DNA"/>
</dbReference>
<feature type="compositionally biased region" description="Basic residues" evidence="2">
    <location>
        <begin position="501"/>
        <end position="515"/>
    </location>
</feature>
<dbReference type="InterPro" id="IPR052600">
    <property type="entry name" value="Nuc_rcpt_coact/corep"/>
</dbReference>
<dbReference type="InterPro" id="IPR000504">
    <property type="entry name" value="RRM_dom"/>
</dbReference>
<feature type="compositionally biased region" description="Polar residues" evidence="2">
    <location>
        <begin position="45"/>
        <end position="71"/>
    </location>
</feature>
<dbReference type="Gene3D" id="3.30.70.330">
    <property type="match status" value="1"/>
</dbReference>
<dbReference type="Proteomes" id="UP000799423">
    <property type="component" value="Unassembled WGS sequence"/>
</dbReference>
<dbReference type="SMART" id="SM00360">
    <property type="entry name" value="RRM"/>
    <property type="match status" value="1"/>
</dbReference>
<feature type="domain" description="RRM" evidence="3">
    <location>
        <begin position="341"/>
        <end position="412"/>
    </location>
</feature>
<evidence type="ECO:0000256" key="2">
    <source>
        <dbReference type="SAM" id="MobiDB-lite"/>
    </source>
</evidence>
<feature type="region of interest" description="Disordered" evidence="2">
    <location>
        <begin position="185"/>
        <end position="264"/>
    </location>
</feature>
<dbReference type="PANTHER" id="PTHR23295:SF6">
    <property type="entry name" value="NEOSIN, ISOFORM A"/>
    <property type="match status" value="1"/>
</dbReference>
<feature type="compositionally biased region" description="Low complexity" evidence="2">
    <location>
        <begin position="201"/>
        <end position="215"/>
    </location>
</feature>
<feature type="region of interest" description="Disordered" evidence="2">
    <location>
        <begin position="114"/>
        <end position="160"/>
    </location>
</feature>
<dbReference type="InterPro" id="IPR034167">
    <property type="entry name" value="Nab3_RRM"/>
</dbReference>
<proteinExistence type="predicted"/>
<feature type="region of interest" description="Disordered" evidence="2">
    <location>
        <begin position="1"/>
        <end position="100"/>
    </location>
</feature>
<name>A0A6A7B7E1_9PLEO</name>
<dbReference type="PANTHER" id="PTHR23295">
    <property type="entry name" value="NUCLEAR RECEPTOR COACTIVATOR 5-RELATED"/>
    <property type="match status" value="1"/>
</dbReference>
<feature type="compositionally biased region" description="Basic and acidic residues" evidence="2">
    <location>
        <begin position="458"/>
        <end position="473"/>
    </location>
</feature>
<dbReference type="PROSITE" id="PS50102">
    <property type="entry name" value="RRM"/>
    <property type="match status" value="1"/>
</dbReference>